<dbReference type="EMBL" id="JANPWB010000011">
    <property type="protein sequence ID" value="KAJ1126752.1"/>
    <property type="molecule type" value="Genomic_DNA"/>
</dbReference>
<comment type="caution">
    <text evidence="1">The sequence shown here is derived from an EMBL/GenBank/DDBJ whole genome shotgun (WGS) entry which is preliminary data.</text>
</comment>
<sequence>MAARCNARFWPLHSTVPAASSVLPFVTATGGESSWIGERHMEWCWPVEALGTDAGLQTLQGKDARTSRAA</sequence>
<gene>
    <name evidence="1" type="ORF">NDU88_005158</name>
</gene>
<reference evidence="1" key="1">
    <citation type="journal article" date="2022" name="bioRxiv">
        <title>Sequencing and chromosome-scale assembly of the giantPleurodeles waltlgenome.</title>
        <authorList>
            <person name="Brown T."/>
            <person name="Elewa A."/>
            <person name="Iarovenko S."/>
            <person name="Subramanian E."/>
            <person name="Araus A.J."/>
            <person name="Petzold A."/>
            <person name="Susuki M."/>
            <person name="Suzuki K.-i.T."/>
            <person name="Hayashi T."/>
            <person name="Toyoda A."/>
            <person name="Oliveira C."/>
            <person name="Osipova E."/>
            <person name="Leigh N.D."/>
            <person name="Simon A."/>
            <person name="Yun M.H."/>
        </authorList>
    </citation>
    <scope>NUCLEOTIDE SEQUENCE</scope>
    <source>
        <strain evidence="1">20211129_DDA</strain>
        <tissue evidence="1">Liver</tissue>
    </source>
</reference>
<name>A0AAV7PHR2_PLEWA</name>
<accession>A0AAV7PHR2</accession>
<dbReference type="Proteomes" id="UP001066276">
    <property type="component" value="Chromosome 7"/>
</dbReference>
<organism evidence="1 2">
    <name type="scientific">Pleurodeles waltl</name>
    <name type="common">Iberian ribbed newt</name>
    <dbReference type="NCBI Taxonomy" id="8319"/>
    <lineage>
        <taxon>Eukaryota</taxon>
        <taxon>Metazoa</taxon>
        <taxon>Chordata</taxon>
        <taxon>Craniata</taxon>
        <taxon>Vertebrata</taxon>
        <taxon>Euteleostomi</taxon>
        <taxon>Amphibia</taxon>
        <taxon>Batrachia</taxon>
        <taxon>Caudata</taxon>
        <taxon>Salamandroidea</taxon>
        <taxon>Salamandridae</taxon>
        <taxon>Pleurodelinae</taxon>
        <taxon>Pleurodeles</taxon>
    </lineage>
</organism>
<evidence type="ECO:0000313" key="2">
    <source>
        <dbReference type="Proteomes" id="UP001066276"/>
    </source>
</evidence>
<keyword evidence="2" id="KW-1185">Reference proteome</keyword>
<dbReference type="AlphaFoldDB" id="A0AAV7PHR2"/>
<protein>
    <submittedName>
        <fullName evidence="1">Uncharacterized protein</fullName>
    </submittedName>
</protein>
<evidence type="ECO:0000313" key="1">
    <source>
        <dbReference type="EMBL" id="KAJ1126752.1"/>
    </source>
</evidence>
<proteinExistence type="predicted"/>